<accession>A0ABU0M314</accession>
<comment type="caution">
    <text evidence="4">The sequence shown here is derived from an EMBL/GenBank/DDBJ whole genome shotgun (WGS) entry which is preliminary data.</text>
</comment>
<dbReference type="InterPro" id="IPR023393">
    <property type="entry name" value="START-like_dom_sf"/>
</dbReference>
<comment type="similarity">
    <text evidence="1">Belongs to the AHA1 family.</text>
</comment>
<organism evidence="4 5">
    <name type="scientific">Kaistia geumhonensis</name>
    <dbReference type="NCBI Taxonomy" id="410839"/>
    <lineage>
        <taxon>Bacteria</taxon>
        <taxon>Pseudomonadati</taxon>
        <taxon>Pseudomonadota</taxon>
        <taxon>Alphaproteobacteria</taxon>
        <taxon>Hyphomicrobiales</taxon>
        <taxon>Kaistiaceae</taxon>
        <taxon>Kaistia</taxon>
    </lineage>
</organism>
<evidence type="ECO:0000313" key="4">
    <source>
        <dbReference type="EMBL" id="MDQ0515312.1"/>
    </source>
</evidence>
<feature type="region of interest" description="Disordered" evidence="2">
    <location>
        <begin position="1"/>
        <end position="20"/>
    </location>
</feature>
<proteinExistence type="inferred from homology"/>
<dbReference type="CDD" id="cd08896">
    <property type="entry name" value="SRPBCC_CalC_Aha1-like_3"/>
    <property type="match status" value="1"/>
</dbReference>
<evidence type="ECO:0000259" key="3">
    <source>
        <dbReference type="Pfam" id="PF08327"/>
    </source>
</evidence>
<feature type="compositionally biased region" description="Polar residues" evidence="2">
    <location>
        <begin position="1"/>
        <end position="15"/>
    </location>
</feature>
<sequence>MTADTSIAESQTTDSAAEGSPIAERELVITRLIDAPRTALYRCWTEAELLRKWFAPQPWTTPVAELDVRPGGSCRVVMRSPEGEDFPNPGVYLDVVPNEKLVLTDAFAEAWEPSTKAFMVATVTFADEDGKTRYTARVQHWSAEDRAAHESMGFHEGWGRCADQLAALAATL</sequence>
<dbReference type="EMBL" id="JAUSWJ010000001">
    <property type="protein sequence ID" value="MDQ0515312.1"/>
    <property type="molecule type" value="Genomic_DNA"/>
</dbReference>
<dbReference type="Pfam" id="PF08327">
    <property type="entry name" value="AHSA1"/>
    <property type="match status" value="1"/>
</dbReference>
<evidence type="ECO:0000256" key="2">
    <source>
        <dbReference type="SAM" id="MobiDB-lite"/>
    </source>
</evidence>
<dbReference type="SUPFAM" id="SSF55961">
    <property type="entry name" value="Bet v1-like"/>
    <property type="match status" value="1"/>
</dbReference>
<dbReference type="RefSeq" id="WP_266281149.1">
    <property type="nucleotide sequence ID" value="NZ_JAPKNF010000001.1"/>
</dbReference>
<dbReference type="InterPro" id="IPR013538">
    <property type="entry name" value="ASHA1/2-like_C"/>
</dbReference>
<gene>
    <name evidence="4" type="ORF">QO015_000925</name>
</gene>
<evidence type="ECO:0000256" key="1">
    <source>
        <dbReference type="ARBA" id="ARBA00006817"/>
    </source>
</evidence>
<protein>
    <submittedName>
        <fullName evidence="4">Uncharacterized protein YndB with AHSA1/START domain</fullName>
    </submittedName>
</protein>
<evidence type="ECO:0000313" key="5">
    <source>
        <dbReference type="Proteomes" id="UP001223743"/>
    </source>
</evidence>
<feature type="domain" description="Activator of Hsp90 ATPase homologue 1/2-like C-terminal" evidence="3">
    <location>
        <begin position="34"/>
        <end position="169"/>
    </location>
</feature>
<dbReference type="Proteomes" id="UP001223743">
    <property type="component" value="Unassembled WGS sequence"/>
</dbReference>
<name>A0ABU0M314_9HYPH</name>
<dbReference type="Gene3D" id="3.30.530.20">
    <property type="match status" value="1"/>
</dbReference>
<keyword evidence="5" id="KW-1185">Reference proteome</keyword>
<reference evidence="4 5" key="1">
    <citation type="submission" date="2023-07" db="EMBL/GenBank/DDBJ databases">
        <title>Genomic Encyclopedia of Type Strains, Phase IV (KMG-IV): sequencing the most valuable type-strain genomes for metagenomic binning, comparative biology and taxonomic classification.</title>
        <authorList>
            <person name="Goeker M."/>
        </authorList>
    </citation>
    <scope>NUCLEOTIDE SEQUENCE [LARGE SCALE GENOMIC DNA]</scope>
    <source>
        <strain evidence="4 5">B1-1</strain>
    </source>
</reference>